<protein>
    <recommendedName>
        <fullName evidence="6">Ubiquitin-like modifier-activating enzyme ATG7</fullName>
    </recommendedName>
</protein>
<feature type="compositionally biased region" description="Low complexity" evidence="1">
    <location>
        <begin position="598"/>
        <end position="608"/>
    </location>
</feature>
<feature type="domain" description="THIF-type NAD/FAD binding fold" evidence="2">
    <location>
        <begin position="387"/>
        <end position="691"/>
    </location>
</feature>
<sequence>ILWYCLSGFVAIELKRLYLRTTHVQSAETSTSSVFSWLQQRQVNFTIICHPILCQSTVMVEPLMYLPFETFVDTGFWHLLAKKKLDEYRLSEGPFGISAEFSNTLAAGLTPRVSVDISAFPDNAVKRITGPAYRIQGKMTTFNSLDEFKNFEKQPFINKCGQAMFKVALEDNEYLRDPEKLMDFQLLTYCDLKHYKFYFWFAYPAVISDPQPVLLGSRLLDEEFSESALTKLLVAYDLWRQEHRSAFFAIKAEKSMNGSTDFHIVSCAGMRLDDPHIYLAFCDPSTHGCYPGWPLRNMLFALSATLVQDKQRLRVVCFRERFYQGQRSCNHSLVLQVELCAVKSSSFTQFVGWEKCDNQLKPRFVNLSASMDPLRLSESAIDLNLKLMKWRLVPDLRLETVRETKCLLIGAGTLGCNVSRQLLAWGVRHITFVDNANVSLSNPVRQSLFVFEDTKNGGSPKASAAAHALLKISPGVTTEGFQLSIPMPGHPVSNRSNETATSEVLPNKLGLPITDLKLPPRVLDSYIACSRLSELISYHDVVFLLTDTRESRWLPTLLANVHGKLVINAALGFDTYLVMRHGRAPPGVSPGIYKKQTHTTTSPTTEGDTSVHIPPKPSVDGGNLGCYFCNDVVGPTNSTQNRSLDQQCTVTRPGVSLIASALAVELLVNVLQHPKGPEAPAATSIDALNGNPSPVHSSFGLVPHQIRGFLPYFGNVLPATSAFSHCSGCSQAVLDAYQMDGFRFLLRVFDDADYLELVCGLKQLHQQTESQWSSLKKLRVAIQRQTTNVSDVTCQRCLEKGHWTFQCKGKRKYLERESYTCKLGKKLESIQQKKARSKASRHRQSSSSSSTSSSSDQSSTESSDSSDTETFASNGSSSSQSDSDDDSASSGTESSDSASENSEPSDRYSYLMRLLDLQRQTTQTIEAGEPSRAGDPVDSEVSSTERLWDVFKAFLQGSDESLNLSPSRIDSSSVDVDKFYSFLIHDWSTQISRRFCSVVLLYSVISYFYATNPVHLFLPQYQLRELMSTEMRNKDDSAFQLVISKLLNKLTSDNVPSFIVFLVEQSLHVYLCNSRNALPHSLAGAISGLLDSSNGKNFVFDSLLPTILLVTGSAYADFALNLLETAEPESHLKLLRVLCVRQALWPTDLYRVLQAMLNRGLQSLRSSVFVSLRLVRTYCL</sequence>
<dbReference type="OrthoDB" id="338614at2759"/>
<dbReference type="GO" id="GO:0032446">
    <property type="term" value="P:protein modification by small protein conjugation"/>
    <property type="evidence" value="ECO:0007669"/>
    <property type="project" value="TreeGrafter"/>
</dbReference>
<feature type="domain" description="Ubiquitin-like modifier-activating enzyme Atg7 N-terminal" evidence="3">
    <location>
        <begin position="63"/>
        <end position="371"/>
    </location>
</feature>
<dbReference type="GeneID" id="20327541"/>
<evidence type="ECO:0000313" key="4">
    <source>
        <dbReference type="EMBL" id="KER29420.1"/>
    </source>
</evidence>
<dbReference type="GO" id="GO:0000422">
    <property type="term" value="P:autophagy of mitochondrion"/>
    <property type="evidence" value="ECO:0007669"/>
    <property type="project" value="TreeGrafter"/>
</dbReference>
<dbReference type="InterPro" id="IPR042522">
    <property type="entry name" value="Atg7_N_1"/>
</dbReference>
<dbReference type="CTD" id="20327541"/>
<dbReference type="InterPro" id="IPR035985">
    <property type="entry name" value="Ubiquitin-activating_enz"/>
</dbReference>
<dbReference type="GO" id="GO:0019779">
    <property type="term" value="F:Atg8 activating enzyme activity"/>
    <property type="evidence" value="ECO:0007669"/>
    <property type="project" value="TreeGrafter"/>
</dbReference>
<dbReference type="PANTHER" id="PTHR10953:SF3">
    <property type="entry name" value="UBIQUITIN-LIKE MODIFIER-ACTIVATING ENZYME ATG7"/>
    <property type="match status" value="1"/>
</dbReference>
<dbReference type="InterPro" id="IPR032197">
    <property type="entry name" value="Atg7_N"/>
</dbReference>
<dbReference type="Gene3D" id="3.40.140.100">
    <property type="entry name" value="Ubiquitin-like modifier-activating enzyme ATG7 C-terminal domain"/>
    <property type="match status" value="1"/>
</dbReference>
<dbReference type="Proteomes" id="UP000054324">
    <property type="component" value="Unassembled WGS sequence"/>
</dbReference>
<evidence type="ECO:0008006" key="6">
    <source>
        <dbReference type="Google" id="ProtNLM"/>
    </source>
</evidence>
<dbReference type="GO" id="GO:0034727">
    <property type="term" value="P:piecemeal microautophagy of the nucleus"/>
    <property type="evidence" value="ECO:0007669"/>
    <property type="project" value="TreeGrafter"/>
</dbReference>
<dbReference type="Pfam" id="PF13917">
    <property type="entry name" value="zf-CCHC_3"/>
    <property type="match status" value="1"/>
</dbReference>
<dbReference type="GO" id="GO:0006995">
    <property type="term" value="P:cellular response to nitrogen starvation"/>
    <property type="evidence" value="ECO:0007669"/>
    <property type="project" value="TreeGrafter"/>
</dbReference>
<dbReference type="GO" id="GO:0019778">
    <property type="term" value="F:Atg12 activating enzyme activity"/>
    <property type="evidence" value="ECO:0007669"/>
    <property type="project" value="TreeGrafter"/>
</dbReference>
<feature type="compositionally biased region" description="Low complexity" evidence="1">
    <location>
        <begin position="888"/>
        <end position="902"/>
    </location>
</feature>
<feature type="non-terminal residue" evidence="4">
    <location>
        <position position="1"/>
    </location>
</feature>
<dbReference type="KEGG" id="ovi:T265_13374"/>
<evidence type="ECO:0000259" key="2">
    <source>
        <dbReference type="Pfam" id="PF00899"/>
    </source>
</evidence>
<evidence type="ECO:0000259" key="3">
    <source>
        <dbReference type="Pfam" id="PF16420"/>
    </source>
</evidence>
<dbReference type="InterPro" id="IPR042523">
    <property type="entry name" value="Atg7_N_2"/>
</dbReference>
<dbReference type="RefSeq" id="XP_009166872.1">
    <property type="nucleotide sequence ID" value="XM_009168608.1"/>
</dbReference>
<proteinExistence type="predicted"/>
<feature type="region of interest" description="Disordered" evidence="1">
    <location>
        <begin position="832"/>
        <end position="905"/>
    </location>
</feature>
<keyword evidence="5" id="KW-1185">Reference proteome</keyword>
<evidence type="ECO:0000256" key="1">
    <source>
        <dbReference type="SAM" id="MobiDB-lite"/>
    </source>
</evidence>
<feature type="region of interest" description="Disordered" evidence="1">
    <location>
        <begin position="588"/>
        <end position="613"/>
    </location>
</feature>
<dbReference type="Pfam" id="PF00899">
    <property type="entry name" value="ThiF"/>
    <property type="match status" value="1"/>
</dbReference>
<name>A0A075A1I4_OPIVI</name>
<dbReference type="Gene3D" id="3.40.140.70">
    <property type="entry name" value="Ubiquitin-like modifier-activating enzyme ATG7 N-terminal domain"/>
    <property type="match status" value="1"/>
</dbReference>
<accession>A0A075A1I4</accession>
<feature type="compositionally biased region" description="Basic residues" evidence="1">
    <location>
        <begin position="833"/>
        <end position="844"/>
    </location>
</feature>
<organism evidence="4 5">
    <name type="scientific">Opisthorchis viverrini</name>
    <name type="common">Southeast Asian liver fluke</name>
    <dbReference type="NCBI Taxonomy" id="6198"/>
    <lineage>
        <taxon>Eukaryota</taxon>
        <taxon>Metazoa</taxon>
        <taxon>Spiralia</taxon>
        <taxon>Lophotrochozoa</taxon>
        <taxon>Platyhelminthes</taxon>
        <taxon>Trematoda</taxon>
        <taxon>Digenea</taxon>
        <taxon>Opisthorchiida</taxon>
        <taxon>Opisthorchiata</taxon>
        <taxon>Opisthorchiidae</taxon>
        <taxon>Opisthorchis</taxon>
    </lineage>
</organism>
<evidence type="ECO:0000313" key="5">
    <source>
        <dbReference type="Proteomes" id="UP000054324"/>
    </source>
</evidence>
<dbReference type="AlphaFoldDB" id="A0A075A1I4"/>
<dbReference type="Pfam" id="PF16420">
    <property type="entry name" value="ATG7_N"/>
    <property type="match status" value="1"/>
</dbReference>
<dbReference type="Gene3D" id="3.40.50.720">
    <property type="entry name" value="NAD(P)-binding Rossmann-like Domain"/>
    <property type="match status" value="1"/>
</dbReference>
<dbReference type="EMBL" id="KL596679">
    <property type="protein sequence ID" value="KER29420.1"/>
    <property type="molecule type" value="Genomic_DNA"/>
</dbReference>
<dbReference type="InterPro" id="IPR045886">
    <property type="entry name" value="ThiF/MoeB/HesA"/>
</dbReference>
<dbReference type="STRING" id="6198.A0A075A1I4"/>
<feature type="compositionally biased region" description="Low complexity" evidence="1">
    <location>
        <begin position="845"/>
        <end position="881"/>
    </location>
</feature>
<reference evidence="4 5" key="1">
    <citation type="submission" date="2013-11" db="EMBL/GenBank/DDBJ databases">
        <title>Opisthorchis viverrini - life in the bile duct.</title>
        <authorList>
            <person name="Young N.D."/>
            <person name="Nagarajan N."/>
            <person name="Lin S.J."/>
            <person name="Korhonen P.K."/>
            <person name="Jex A.R."/>
            <person name="Hall R.S."/>
            <person name="Safavi-Hemami H."/>
            <person name="Kaewkong W."/>
            <person name="Bertrand D."/>
            <person name="Gao S."/>
            <person name="Seet Q."/>
            <person name="Wongkham S."/>
            <person name="Teh B.T."/>
            <person name="Wongkham C."/>
            <person name="Intapan P.M."/>
            <person name="Maleewong W."/>
            <person name="Yang X."/>
            <person name="Hu M."/>
            <person name="Wang Z."/>
            <person name="Hofmann A."/>
            <person name="Sternberg P.W."/>
            <person name="Tan P."/>
            <person name="Wang J."/>
            <person name="Gasser R.B."/>
        </authorList>
    </citation>
    <scope>NUCLEOTIDE SEQUENCE [LARGE SCALE GENOMIC DNA]</scope>
</reference>
<dbReference type="InterPro" id="IPR000594">
    <property type="entry name" value="ThiF_NAD_FAD-bd"/>
</dbReference>
<dbReference type="SUPFAM" id="SSF69572">
    <property type="entry name" value="Activating enzymes of the ubiquitin-like proteins"/>
    <property type="match status" value="1"/>
</dbReference>
<dbReference type="GO" id="GO:0000045">
    <property type="term" value="P:autophagosome assembly"/>
    <property type="evidence" value="ECO:0007669"/>
    <property type="project" value="TreeGrafter"/>
</dbReference>
<dbReference type="PANTHER" id="PTHR10953">
    <property type="entry name" value="UBIQUITIN-ACTIVATING ENZYME E1"/>
    <property type="match status" value="1"/>
</dbReference>
<dbReference type="GO" id="GO:0000407">
    <property type="term" value="C:phagophore assembly site"/>
    <property type="evidence" value="ECO:0007669"/>
    <property type="project" value="TreeGrafter"/>
</dbReference>
<gene>
    <name evidence="4" type="ORF">T265_13374</name>
</gene>